<dbReference type="InterPro" id="IPR017451">
    <property type="entry name" value="F-box-assoc_interact_dom"/>
</dbReference>
<dbReference type="CDD" id="cd22157">
    <property type="entry name" value="F-box_AtFBW1-like"/>
    <property type="match status" value="1"/>
</dbReference>
<evidence type="ECO:0000259" key="1">
    <source>
        <dbReference type="SMART" id="SM00256"/>
    </source>
</evidence>
<evidence type="ECO:0000313" key="3">
    <source>
        <dbReference type="Proteomes" id="UP000325081"/>
    </source>
</evidence>
<dbReference type="InterPro" id="IPR006527">
    <property type="entry name" value="F-box-assoc_dom_typ1"/>
</dbReference>
<dbReference type="NCBIfam" id="TIGR01640">
    <property type="entry name" value="F_box_assoc_1"/>
    <property type="match status" value="1"/>
</dbReference>
<organism evidence="2 3">
    <name type="scientific">Striga asiatica</name>
    <name type="common">Asiatic witchweed</name>
    <name type="synonym">Buchnera asiatica</name>
    <dbReference type="NCBI Taxonomy" id="4170"/>
    <lineage>
        <taxon>Eukaryota</taxon>
        <taxon>Viridiplantae</taxon>
        <taxon>Streptophyta</taxon>
        <taxon>Embryophyta</taxon>
        <taxon>Tracheophyta</taxon>
        <taxon>Spermatophyta</taxon>
        <taxon>Magnoliopsida</taxon>
        <taxon>eudicotyledons</taxon>
        <taxon>Gunneridae</taxon>
        <taxon>Pentapetalae</taxon>
        <taxon>asterids</taxon>
        <taxon>lamiids</taxon>
        <taxon>Lamiales</taxon>
        <taxon>Orobanchaceae</taxon>
        <taxon>Buchnereae</taxon>
        <taxon>Striga</taxon>
    </lineage>
</organism>
<dbReference type="SMART" id="SM00256">
    <property type="entry name" value="FBOX"/>
    <property type="match status" value="1"/>
</dbReference>
<dbReference type="PANTHER" id="PTHR31672">
    <property type="entry name" value="BNACNNG10540D PROTEIN"/>
    <property type="match status" value="1"/>
</dbReference>
<dbReference type="AlphaFoldDB" id="A0A5A7R3R7"/>
<protein>
    <submittedName>
        <fullName evidence="2">F-box and associated interaction domains-containing protein</fullName>
    </submittedName>
</protein>
<reference evidence="3" key="1">
    <citation type="journal article" date="2019" name="Curr. Biol.">
        <title>Genome Sequence of Striga asiatica Provides Insight into the Evolution of Plant Parasitism.</title>
        <authorList>
            <person name="Yoshida S."/>
            <person name="Kim S."/>
            <person name="Wafula E.K."/>
            <person name="Tanskanen J."/>
            <person name="Kim Y.M."/>
            <person name="Honaas L."/>
            <person name="Yang Z."/>
            <person name="Spallek T."/>
            <person name="Conn C.E."/>
            <person name="Ichihashi Y."/>
            <person name="Cheong K."/>
            <person name="Cui S."/>
            <person name="Der J.P."/>
            <person name="Gundlach H."/>
            <person name="Jiao Y."/>
            <person name="Hori C."/>
            <person name="Ishida J.K."/>
            <person name="Kasahara H."/>
            <person name="Kiba T."/>
            <person name="Kim M.S."/>
            <person name="Koo N."/>
            <person name="Laohavisit A."/>
            <person name="Lee Y.H."/>
            <person name="Lumba S."/>
            <person name="McCourt P."/>
            <person name="Mortimer J.C."/>
            <person name="Mutuku J.M."/>
            <person name="Nomura T."/>
            <person name="Sasaki-Sekimoto Y."/>
            <person name="Seto Y."/>
            <person name="Wang Y."/>
            <person name="Wakatake T."/>
            <person name="Sakakibara H."/>
            <person name="Demura T."/>
            <person name="Yamaguchi S."/>
            <person name="Yoneyama K."/>
            <person name="Manabe R.I."/>
            <person name="Nelson D.C."/>
            <person name="Schulman A.H."/>
            <person name="Timko M.P."/>
            <person name="dePamphilis C.W."/>
            <person name="Choi D."/>
            <person name="Shirasu K."/>
        </authorList>
    </citation>
    <scope>NUCLEOTIDE SEQUENCE [LARGE SCALE GENOMIC DNA]</scope>
    <source>
        <strain evidence="3">cv. UVA1</strain>
    </source>
</reference>
<dbReference type="Pfam" id="PF07734">
    <property type="entry name" value="FBA_1"/>
    <property type="match status" value="1"/>
</dbReference>
<gene>
    <name evidence="2" type="ORF">STAS_29433</name>
</gene>
<sequence>MESSHNYLREDLLVGILARLPVQALLRLRAVCKSWKSIIASPEFCSLHLSTNHPSKILLTTRDPGQPTIANGNHIPEQRYLLLNDDEHLPADPSCLAPFDLPFQIPDLNSLHILGSINGLICLSVTPSYLWDDDVELNIPILLWNPTIRRYVCLPDPTFSYAWNSSIEFGYDATMDDYKIMVFRNTTAVPEYHIYSLNSNTWRRGNFEIGDERRLLFNSTGALAGGKMHWLVSNEINFDEMELLYKSSLYSFDVAEEVFAEVGLPPPEEELTHPMFTVVRDSLHLVQACTLASEMYWTIWVKMDAARSCDVYWKKLYRVDVTAVFVCFLKNGELLMDKYPTHHLTGRVEDDHGGLAAYDPRDGKFKDLEPLSLSQQRAFGTVHSCNHQESLVLLDRTLIDDLHASWPCEVQIQKNDN</sequence>
<dbReference type="Gene3D" id="1.20.1280.50">
    <property type="match status" value="1"/>
</dbReference>
<dbReference type="Pfam" id="PF00646">
    <property type="entry name" value="F-box"/>
    <property type="match status" value="1"/>
</dbReference>
<dbReference type="Proteomes" id="UP000325081">
    <property type="component" value="Unassembled WGS sequence"/>
</dbReference>
<dbReference type="InterPro" id="IPR036047">
    <property type="entry name" value="F-box-like_dom_sf"/>
</dbReference>
<dbReference type="EMBL" id="BKCP01010070">
    <property type="protein sequence ID" value="GER52002.1"/>
    <property type="molecule type" value="Genomic_DNA"/>
</dbReference>
<proteinExistence type="predicted"/>
<dbReference type="OrthoDB" id="5314306at2759"/>
<feature type="domain" description="F-box" evidence="1">
    <location>
        <begin position="8"/>
        <end position="48"/>
    </location>
</feature>
<name>A0A5A7R3R7_STRAF</name>
<keyword evidence="3" id="KW-1185">Reference proteome</keyword>
<dbReference type="SUPFAM" id="SSF81383">
    <property type="entry name" value="F-box domain"/>
    <property type="match status" value="1"/>
</dbReference>
<dbReference type="InterPro" id="IPR001810">
    <property type="entry name" value="F-box_dom"/>
</dbReference>
<dbReference type="PANTHER" id="PTHR31672:SF13">
    <property type="entry name" value="F-BOX PROTEIN CPR30-LIKE"/>
    <property type="match status" value="1"/>
</dbReference>
<evidence type="ECO:0000313" key="2">
    <source>
        <dbReference type="EMBL" id="GER52002.1"/>
    </source>
</evidence>
<comment type="caution">
    <text evidence="2">The sequence shown here is derived from an EMBL/GenBank/DDBJ whole genome shotgun (WGS) entry which is preliminary data.</text>
</comment>
<dbReference type="InterPro" id="IPR050796">
    <property type="entry name" value="SCF_F-box_component"/>
</dbReference>
<accession>A0A5A7R3R7</accession>